<feature type="transmembrane region" description="Helical" evidence="1">
    <location>
        <begin position="35"/>
        <end position="56"/>
    </location>
</feature>
<keyword evidence="1" id="KW-1133">Transmembrane helix</keyword>
<name>A0AAV2FE19_9ROSI</name>
<keyword evidence="3" id="KW-1185">Reference proteome</keyword>
<dbReference type="AlphaFoldDB" id="A0AAV2FE19"/>
<dbReference type="EMBL" id="OZ034819">
    <property type="protein sequence ID" value="CAL1395705.1"/>
    <property type="molecule type" value="Genomic_DNA"/>
</dbReference>
<protein>
    <submittedName>
        <fullName evidence="2">Uncharacterized protein</fullName>
    </submittedName>
</protein>
<organism evidence="2 3">
    <name type="scientific">Linum trigynum</name>
    <dbReference type="NCBI Taxonomy" id="586398"/>
    <lineage>
        <taxon>Eukaryota</taxon>
        <taxon>Viridiplantae</taxon>
        <taxon>Streptophyta</taxon>
        <taxon>Embryophyta</taxon>
        <taxon>Tracheophyta</taxon>
        <taxon>Spermatophyta</taxon>
        <taxon>Magnoliopsida</taxon>
        <taxon>eudicotyledons</taxon>
        <taxon>Gunneridae</taxon>
        <taxon>Pentapetalae</taxon>
        <taxon>rosids</taxon>
        <taxon>fabids</taxon>
        <taxon>Malpighiales</taxon>
        <taxon>Linaceae</taxon>
        <taxon>Linum</taxon>
    </lineage>
</organism>
<evidence type="ECO:0000256" key="1">
    <source>
        <dbReference type="SAM" id="Phobius"/>
    </source>
</evidence>
<proteinExistence type="predicted"/>
<keyword evidence="1" id="KW-0812">Transmembrane</keyword>
<accession>A0AAV2FE19</accession>
<keyword evidence="1" id="KW-0472">Membrane</keyword>
<gene>
    <name evidence="2" type="ORF">LTRI10_LOCUS36118</name>
</gene>
<evidence type="ECO:0000313" key="2">
    <source>
        <dbReference type="EMBL" id="CAL1395705.1"/>
    </source>
</evidence>
<reference evidence="2 3" key="1">
    <citation type="submission" date="2024-04" db="EMBL/GenBank/DDBJ databases">
        <authorList>
            <person name="Fracassetti M."/>
        </authorList>
    </citation>
    <scope>NUCLEOTIDE SEQUENCE [LARGE SCALE GENOMIC DNA]</scope>
</reference>
<sequence length="69" mass="7624">MQPSPRWIASTSSNSYVSRGRLTIYLFFTVLQYAIWPPSVGFVCATRISGAIIILVSAGRRQNQSSDAE</sequence>
<dbReference type="Proteomes" id="UP001497516">
    <property type="component" value="Chromosome 6"/>
</dbReference>
<evidence type="ECO:0000313" key="3">
    <source>
        <dbReference type="Proteomes" id="UP001497516"/>
    </source>
</evidence>